<feature type="signal peptide" evidence="3">
    <location>
        <begin position="1"/>
        <end position="18"/>
    </location>
</feature>
<dbReference type="OrthoDB" id="7390264at2"/>
<accession>A0A3S2UU83</accession>
<comment type="similarity">
    <text evidence="1">Belongs to the TrbG/VirB9 family.</text>
</comment>
<dbReference type="CDD" id="cd06911">
    <property type="entry name" value="VirB9_CagX_TrbG"/>
    <property type="match status" value="1"/>
</dbReference>
<reference evidence="4 5" key="1">
    <citation type="submission" date="2019-01" db="EMBL/GenBank/DDBJ databases">
        <authorList>
            <person name="Chen W.-M."/>
        </authorList>
    </citation>
    <scope>NUCLEOTIDE SEQUENCE [LARGE SCALE GENOMIC DNA]</scope>
    <source>
        <strain evidence="4 5">FSY-9</strain>
    </source>
</reference>
<dbReference type="InterPro" id="IPR010258">
    <property type="entry name" value="Conjugal_tfr_TrbG/VirB9/CagX"/>
</dbReference>
<feature type="chain" id="PRO_5018587381" evidence="3">
    <location>
        <begin position="19"/>
        <end position="228"/>
    </location>
</feature>
<gene>
    <name evidence="4" type="ORF">EOE18_06350</name>
</gene>
<dbReference type="Pfam" id="PF03524">
    <property type="entry name" value="CagX"/>
    <property type="match status" value="1"/>
</dbReference>
<dbReference type="InterPro" id="IPR033645">
    <property type="entry name" value="VirB9/CagX/TrbG_C"/>
</dbReference>
<evidence type="ECO:0000256" key="2">
    <source>
        <dbReference type="ARBA" id="ARBA00022729"/>
    </source>
</evidence>
<evidence type="ECO:0000313" key="5">
    <source>
        <dbReference type="Proteomes" id="UP000282837"/>
    </source>
</evidence>
<evidence type="ECO:0000256" key="1">
    <source>
        <dbReference type="ARBA" id="ARBA00006135"/>
    </source>
</evidence>
<keyword evidence="2 3" id="KW-0732">Signal</keyword>
<evidence type="ECO:0000313" key="4">
    <source>
        <dbReference type="EMBL" id="RVU06431.1"/>
    </source>
</evidence>
<comment type="caution">
    <text evidence="4">The sequence shown here is derived from an EMBL/GenBank/DDBJ whole genome shotgun (WGS) entry which is preliminary data.</text>
</comment>
<dbReference type="Gene3D" id="2.60.40.2500">
    <property type="match status" value="1"/>
</dbReference>
<protein>
    <submittedName>
        <fullName evidence="4">Type VI secretion protein</fullName>
    </submittedName>
</protein>
<organism evidence="4 5">
    <name type="scientific">Novosphingobium umbonatum</name>
    <dbReference type="NCBI Taxonomy" id="1908524"/>
    <lineage>
        <taxon>Bacteria</taxon>
        <taxon>Pseudomonadati</taxon>
        <taxon>Pseudomonadota</taxon>
        <taxon>Alphaproteobacteria</taxon>
        <taxon>Sphingomonadales</taxon>
        <taxon>Sphingomonadaceae</taxon>
        <taxon>Novosphingobium</taxon>
    </lineage>
</organism>
<dbReference type="AlphaFoldDB" id="A0A3S2UU83"/>
<name>A0A3S2UU83_9SPHN</name>
<dbReference type="Proteomes" id="UP000282837">
    <property type="component" value="Unassembled WGS sequence"/>
</dbReference>
<evidence type="ECO:0000256" key="3">
    <source>
        <dbReference type="SAM" id="SignalP"/>
    </source>
</evidence>
<sequence length="228" mass="24412">MRRVLALIALLAPVASMAEVVPRAGGCDPHIQTVAYDANEVVALRVASGFALTVRFAADERIETVTLGDPQSWSVQTNHRADTLVIKPLLPAGVTNLTVVSDARTYAFALYGTAAGEGVQAYLLTFTYPAPPVPSTPALAAATYRLSGDKALWPVELSDDGHFTRLRWAAGVPMPAVYRVEGWGRRALVNGALRDGAYVVEGVFPRLMLVLGGQSAQVRRAMAKEDRP</sequence>
<proteinExistence type="inferred from homology"/>
<dbReference type="RefSeq" id="WP_127707317.1">
    <property type="nucleotide sequence ID" value="NZ_SACO01000003.1"/>
</dbReference>
<keyword evidence="5" id="KW-1185">Reference proteome</keyword>
<dbReference type="InterPro" id="IPR038161">
    <property type="entry name" value="VirB9/CagX/TrbG_C_sf"/>
</dbReference>
<dbReference type="EMBL" id="SACO01000003">
    <property type="protein sequence ID" value="RVU06431.1"/>
    <property type="molecule type" value="Genomic_DNA"/>
</dbReference>